<feature type="region of interest" description="Disordered" evidence="1">
    <location>
        <begin position="26"/>
        <end position="60"/>
    </location>
</feature>
<reference evidence="3" key="1">
    <citation type="submission" date="2025-08" db="UniProtKB">
        <authorList>
            <consortium name="Ensembl"/>
        </authorList>
    </citation>
    <scope>IDENTIFICATION</scope>
</reference>
<sequence>MQDYNKDDMSYRRISAIEPKSALPFNRFLPNKSRQPSYVPAPLRKKKPDKNEDNRRSWASPIYAEADGTFSSNQRRTWGSSVENWPTVQETSKSSCYLEEEEKTTKWQRAKQEAERENSKYLDEELMVLNSNRISLTTREPALATWEATWSEGSKSSDREGTRAGEEETREHQEEVAPGDQRKNYYFFLSPSVCPVSVTSEALPQEPKSESETTNCTATTAISDSNLDGQPPCDVSLHTKALLQIEEEVVAADVDL</sequence>
<feature type="compositionally biased region" description="Polar residues" evidence="1">
    <location>
        <begin position="212"/>
        <end position="228"/>
    </location>
</feature>
<evidence type="ECO:0000313" key="3">
    <source>
        <dbReference type="Ensembl" id="ENSPSMP00000034391.1"/>
    </source>
</evidence>
<organism evidence="3 4">
    <name type="scientific">Prolemur simus</name>
    <name type="common">Greater bamboo lemur</name>
    <name type="synonym">Hapalemur simus</name>
    <dbReference type="NCBI Taxonomy" id="1328070"/>
    <lineage>
        <taxon>Eukaryota</taxon>
        <taxon>Metazoa</taxon>
        <taxon>Chordata</taxon>
        <taxon>Craniata</taxon>
        <taxon>Vertebrata</taxon>
        <taxon>Euteleostomi</taxon>
        <taxon>Mammalia</taxon>
        <taxon>Eutheria</taxon>
        <taxon>Euarchontoglires</taxon>
        <taxon>Primates</taxon>
        <taxon>Strepsirrhini</taxon>
        <taxon>Lemuriformes</taxon>
        <taxon>Lemuridae</taxon>
        <taxon>Prolemur</taxon>
    </lineage>
</organism>
<dbReference type="PANTHER" id="PTHR46767:SF1">
    <property type="entry name" value="LIM DOMAIN ONLY PROTEIN 7"/>
    <property type="match status" value="1"/>
</dbReference>
<dbReference type="Proteomes" id="UP000694414">
    <property type="component" value="Unplaced"/>
</dbReference>
<dbReference type="GO" id="GO:0030155">
    <property type="term" value="P:regulation of cell adhesion"/>
    <property type="evidence" value="ECO:0007669"/>
    <property type="project" value="InterPro"/>
</dbReference>
<dbReference type="PANTHER" id="PTHR46767">
    <property type="entry name" value="LIM DOMAIN ONLY PROTEIN 7"/>
    <property type="match status" value="1"/>
</dbReference>
<evidence type="ECO:0000259" key="2">
    <source>
        <dbReference type="Pfam" id="PF15949"/>
    </source>
</evidence>
<gene>
    <name evidence="3" type="primary">LMO7</name>
</gene>
<reference evidence="3" key="2">
    <citation type="submission" date="2025-09" db="UniProtKB">
        <authorList>
            <consortium name="Ensembl"/>
        </authorList>
    </citation>
    <scope>IDENTIFICATION</scope>
</reference>
<dbReference type="GeneTree" id="ENSGT00950000183159"/>
<dbReference type="Pfam" id="PF15949">
    <property type="entry name" value="DUF4757"/>
    <property type="match status" value="1"/>
</dbReference>
<evidence type="ECO:0000256" key="1">
    <source>
        <dbReference type="SAM" id="MobiDB-lite"/>
    </source>
</evidence>
<accession>A0A8C9ALI6</accession>
<feature type="region of interest" description="Disordered" evidence="1">
    <location>
        <begin position="147"/>
        <end position="181"/>
    </location>
</feature>
<feature type="region of interest" description="Disordered" evidence="1">
    <location>
        <begin position="72"/>
        <end position="117"/>
    </location>
</feature>
<dbReference type="Ensembl" id="ENSPSMT00000039646.1">
    <property type="protein sequence ID" value="ENSPSMP00000034391.1"/>
    <property type="gene ID" value="ENSPSMG00000023539.1"/>
</dbReference>
<feature type="compositionally biased region" description="Polar residues" evidence="1">
    <location>
        <begin position="72"/>
        <end position="95"/>
    </location>
</feature>
<dbReference type="InterPro" id="IPR031865">
    <property type="entry name" value="DUF4757"/>
</dbReference>
<dbReference type="AlphaFoldDB" id="A0A8C9ALI6"/>
<dbReference type="GO" id="GO:0023051">
    <property type="term" value="P:regulation of signaling"/>
    <property type="evidence" value="ECO:0007669"/>
    <property type="project" value="InterPro"/>
</dbReference>
<feature type="region of interest" description="Disordered" evidence="1">
    <location>
        <begin position="203"/>
        <end position="230"/>
    </location>
</feature>
<feature type="compositionally biased region" description="Basic and acidic residues" evidence="1">
    <location>
        <begin position="155"/>
        <end position="181"/>
    </location>
</feature>
<name>A0A8C9ALI6_PROSS</name>
<keyword evidence="4" id="KW-1185">Reference proteome</keyword>
<evidence type="ECO:0000313" key="4">
    <source>
        <dbReference type="Proteomes" id="UP000694414"/>
    </source>
</evidence>
<proteinExistence type="predicted"/>
<dbReference type="InterPro" id="IPR029978">
    <property type="entry name" value="LMO-7"/>
</dbReference>
<feature type="domain" description="DUF4757" evidence="2">
    <location>
        <begin position="9"/>
        <end position="119"/>
    </location>
</feature>
<protein>
    <submittedName>
        <fullName evidence="3">LIM domain 7</fullName>
    </submittedName>
</protein>